<evidence type="ECO:0000313" key="3">
    <source>
        <dbReference type="Proteomes" id="UP001501729"/>
    </source>
</evidence>
<dbReference type="RefSeq" id="WP_227777234.1">
    <property type="nucleotide sequence ID" value="NZ_BAABKX010000004.1"/>
</dbReference>
<dbReference type="Pfam" id="PF13880">
    <property type="entry name" value="Acetyltransf_13"/>
    <property type="match status" value="1"/>
</dbReference>
<dbReference type="GO" id="GO:0016747">
    <property type="term" value="F:acyltransferase activity, transferring groups other than amino-acyl groups"/>
    <property type="evidence" value="ECO:0007669"/>
    <property type="project" value="InterPro"/>
</dbReference>
<dbReference type="InterPro" id="IPR000182">
    <property type="entry name" value="GNAT_dom"/>
</dbReference>
<comment type="caution">
    <text evidence="2">The sequence shown here is derived from an EMBL/GenBank/DDBJ whole genome shotgun (WGS) entry which is preliminary data.</text>
</comment>
<feature type="domain" description="N-acetyltransferase" evidence="1">
    <location>
        <begin position="117"/>
        <end position="237"/>
    </location>
</feature>
<keyword evidence="3" id="KW-1185">Reference proteome</keyword>
<gene>
    <name evidence="2" type="ORF">GCM10025751_21860</name>
</gene>
<name>A0AAV3UGL6_9EURY</name>
<accession>A0AAV3UGL6</accession>
<dbReference type="InterPro" id="IPR016181">
    <property type="entry name" value="Acyl_CoA_acyltransferase"/>
</dbReference>
<dbReference type="Proteomes" id="UP001501729">
    <property type="component" value="Unassembled WGS sequence"/>
</dbReference>
<dbReference type="GeneID" id="68615943"/>
<organism evidence="2 3">
    <name type="scientific">Haladaptatus pallidirubidus</name>
    <dbReference type="NCBI Taxonomy" id="1008152"/>
    <lineage>
        <taxon>Archaea</taxon>
        <taxon>Methanobacteriati</taxon>
        <taxon>Methanobacteriota</taxon>
        <taxon>Stenosarchaea group</taxon>
        <taxon>Halobacteria</taxon>
        <taxon>Halobacteriales</taxon>
        <taxon>Haladaptataceae</taxon>
        <taxon>Haladaptatus</taxon>
    </lineage>
</organism>
<evidence type="ECO:0000313" key="2">
    <source>
        <dbReference type="EMBL" id="GAA5049251.1"/>
    </source>
</evidence>
<reference evidence="2 3" key="1">
    <citation type="journal article" date="2019" name="Int. J. Syst. Evol. Microbiol.">
        <title>The Global Catalogue of Microorganisms (GCM) 10K type strain sequencing project: providing services to taxonomists for standard genome sequencing and annotation.</title>
        <authorList>
            <consortium name="The Broad Institute Genomics Platform"/>
            <consortium name="The Broad Institute Genome Sequencing Center for Infectious Disease"/>
            <person name="Wu L."/>
            <person name="Ma J."/>
        </authorList>
    </citation>
    <scope>NUCLEOTIDE SEQUENCE [LARGE SCALE GENOMIC DNA]</scope>
    <source>
        <strain evidence="2 3">JCM 17504</strain>
    </source>
</reference>
<dbReference type="EMBL" id="BAABKX010000004">
    <property type="protein sequence ID" value="GAA5049251.1"/>
    <property type="molecule type" value="Genomic_DNA"/>
</dbReference>
<sequence length="237" mass="27173">MVDLESQLFQGHAKKYQVQRTFEECNGCGTVYEERPFLGCKECESGSMFNSKDLKVDAGDCSICGQEVVYTRDNRVNTEYHIFGYLCYDCENALEVRFDGSFFEPSDFLQSSMGEGFKATPVDSDEKETVAWMFSLQTKVEDVGFWSYQPDESRVWLASVDNTYCGYVSLNSENTLNQIWVDKGYRRKGIATKLVKYLCENVLTQQDKFATSQTTDKGRKFFQSIVDDEEVFGKDLL</sequence>
<proteinExistence type="predicted"/>
<dbReference type="AlphaFoldDB" id="A0AAV3UGL6"/>
<dbReference type="PROSITE" id="PS51186">
    <property type="entry name" value="GNAT"/>
    <property type="match status" value="1"/>
</dbReference>
<dbReference type="CDD" id="cd04301">
    <property type="entry name" value="NAT_SF"/>
    <property type="match status" value="1"/>
</dbReference>
<evidence type="ECO:0000259" key="1">
    <source>
        <dbReference type="PROSITE" id="PS51186"/>
    </source>
</evidence>
<dbReference type="Gene3D" id="3.40.630.30">
    <property type="match status" value="1"/>
</dbReference>
<dbReference type="SUPFAM" id="SSF55729">
    <property type="entry name" value="Acyl-CoA N-acyltransferases (Nat)"/>
    <property type="match status" value="1"/>
</dbReference>
<protein>
    <recommendedName>
        <fullName evidence="1">N-acetyltransferase domain-containing protein</fullName>
    </recommendedName>
</protein>
<dbReference type="InterPro" id="IPR028009">
    <property type="entry name" value="ESCO_Acetyltransf_dom"/>
</dbReference>